<dbReference type="GO" id="GO:0005737">
    <property type="term" value="C:cytoplasm"/>
    <property type="evidence" value="ECO:0007669"/>
    <property type="project" value="TreeGrafter"/>
</dbReference>
<dbReference type="GO" id="GO:0034657">
    <property type="term" value="C:GID complex"/>
    <property type="evidence" value="ECO:0007669"/>
    <property type="project" value="TreeGrafter"/>
</dbReference>
<dbReference type="STRING" id="559304.G8Y6J8"/>
<gene>
    <name evidence="4" type="primary">Piso0_003769</name>
    <name evidence="3" type="ORF">GNLVRS01_PISO0K02166g</name>
    <name evidence="4" type="ORF">GNLVRS01_PISO0L02167g</name>
</gene>
<dbReference type="EMBL" id="FO082048">
    <property type="protein sequence ID" value="CCE84228.1"/>
    <property type="molecule type" value="Genomic_DNA"/>
</dbReference>
<evidence type="ECO:0000313" key="3">
    <source>
        <dbReference type="EMBL" id="CCE83197.1"/>
    </source>
</evidence>
<evidence type="ECO:0000313" key="4">
    <source>
        <dbReference type="EMBL" id="CCE84228.1"/>
    </source>
</evidence>
<reference evidence="5" key="2">
    <citation type="journal article" date="2012" name="G3 (Bethesda)">
        <title>Pichia sorbitophila, an interspecies yeast hybrid reveals early steps of genome resolution following polyploidization.</title>
        <authorList>
            <person name="Leh Louis V."/>
            <person name="Despons L."/>
            <person name="Friedrich A."/>
            <person name="Martin T."/>
            <person name="Durrens P."/>
            <person name="Casaregola S."/>
            <person name="Neuveglise C."/>
            <person name="Fairhead C."/>
            <person name="Marck C."/>
            <person name="Cruz J.A."/>
            <person name="Straub M.L."/>
            <person name="Kugler V."/>
            <person name="Sacerdot C."/>
            <person name="Uzunov Z."/>
            <person name="Thierry A."/>
            <person name="Weiss S."/>
            <person name="Bleykasten C."/>
            <person name="De Montigny J."/>
            <person name="Jacques N."/>
            <person name="Jung P."/>
            <person name="Lemaire M."/>
            <person name="Mallet S."/>
            <person name="Morel G."/>
            <person name="Richard G.F."/>
            <person name="Sarkar A."/>
            <person name="Savel G."/>
            <person name="Schacherer J."/>
            <person name="Seret M.L."/>
            <person name="Talla E."/>
            <person name="Samson G."/>
            <person name="Jubin C."/>
            <person name="Poulain J."/>
            <person name="Vacherie B."/>
            <person name="Barbe V."/>
            <person name="Pelletier E."/>
            <person name="Sherman D.J."/>
            <person name="Westhof E."/>
            <person name="Weissenbach J."/>
            <person name="Baret P.V."/>
            <person name="Wincker P."/>
            <person name="Gaillardin C."/>
            <person name="Dujon B."/>
            <person name="Souciet J.L."/>
        </authorList>
    </citation>
    <scope>NUCLEOTIDE SEQUENCE [LARGE SCALE GENOMIC DNA]</scope>
    <source>
        <strain evidence="5">ATCC MYA-4447 / BCRC 22081 / CBS 7064 / NBRC 10061 / NRRL Y-12695</strain>
    </source>
</reference>
<organism evidence="4 5">
    <name type="scientific">Pichia sorbitophila (strain ATCC MYA-4447 / BCRC 22081 / CBS 7064 / NBRC 10061 / NRRL Y-12695)</name>
    <name type="common">Hybrid yeast</name>
    <dbReference type="NCBI Taxonomy" id="559304"/>
    <lineage>
        <taxon>Eukaryota</taxon>
        <taxon>Fungi</taxon>
        <taxon>Dikarya</taxon>
        <taxon>Ascomycota</taxon>
        <taxon>Saccharomycotina</taxon>
        <taxon>Pichiomycetes</taxon>
        <taxon>Debaryomycetaceae</taxon>
        <taxon>Millerozyma</taxon>
    </lineage>
</organism>
<sequence length="565" mass="64895">MGTSLLDLLSSEVDTFLNVGDSSLQKLKNDCDVFCEELRSLESSLEDQLAQEEKGETTDSSCALESIDGLWNKWYRGSITDLKTYNSGINKFSKNILNNKKLNINLDECYTYPLNLYNFPVEQETDAREKLSAGEEPDQLALVKEENQEELTKAIILHLLKNGQCDIVRGMVNDIDMEKYSLIDESLLTKFKLLNDIVNDIVVNHDLTKAIEWFKNKYNESISFDLGRCKSDASDYSDIEFKFHILQFTLLLNGKEGESNIESALAAYLYSKENFSRFFNEHLNEISPLMTLLLFRTAEEPAQANPDDNSSFRSYMVNMLQEFMSKMKQSFLNTSDSKSGEYGGSGYVGQILSHFQNIHEYQPIFVNLSNEFMSEYCRELKLSNDSSLFQSILAGFINLPNFYKYNKIQLKFHRFSISGSQEGRMKELDNISKSTIQNNENNTMIEAGFNYDLPFQLPDSNKFLFSFHPIFICPVSKEQLIPLTNIGNMSENHRSAKKKTTNYQGNNNNARAVNNPVVVLKYCKHVALKDSVWQLSKKGYEIFKCPYCYKEHKFSDTSDAYFIDL</sequence>
<dbReference type="PANTHER" id="PTHR12170">
    <property type="entry name" value="MACROPHAGE ERYTHROBLAST ATTACHER-RELATED"/>
    <property type="match status" value="1"/>
</dbReference>
<dbReference type="GO" id="GO:0004842">
    <property type="term" value="F:ubiquitin-protein transferase activity"/>
    <property type="evidence" value="ECO:0007669"/>
    <property type="project" value="InterPro"/>
</dbReference>
<reference evidence="4" key="1">
    <citation type="submission" date="2011-10" db="EMBL/GenBank/DDBJ databases">
        <authorList>
            <person name="Genoscope - CEA"/>
        </authorList>
    </citation>
    <scope>NUCLEOTIDE SEQUENCE</scope>
</reference>
<dbReference type="HOGENOM" id="CLU_041709_0_0_1"/>
<protein>
    <submittedName>
        <fullName evidence="4">Piso0_003769 protein</fullName>
    </submittedName>
</protein>
<dbReference type="InParanoid" id="G8Y6J8"/>
<dbReference type="PANTHER" id="PTHR12170:SF3">
    <property type="entry name" value="GH10162P"/>
    <property type="match status" value="1"/>
</dbReference>
<dbReference type="eggNOG" id="KOG2817">
    <property type="taxonomic scope" value="Eukaryota"/>
</dbReference>
<dbReference type="Proteomes" id="UP000005222">
    <property type="component" value="Chromosome L"/>
</dbReference>
<keyword evidence="1" id="KW-0175">Coiled coil</keyword>
<evidence type="ECO:0000256" key="1">
    <source>
        <dbReference type="SAM" id="Coils"/>
    </source>
</evidence>
<dbReference type="FunCoup" id="G8Y6J8">
    <property type="interactions" value="987"/>
</dbReference>
<keyword evidence="5" id="KW-1185">Reference proteome</keyword>
<accession>G8Y6J8</accession>
<evidence type="ECO:0000259" key="2">
    <source>
        <dbReference type="Pfam" id="PF10607"/>
    </source>
</evidence>
<dbReference type="Pfam" id="PF10607">
    <property type="entry name" value="CTLH"/>
    <property type="match status" value="1"/>
</dbReference>
<dbReference type="GO" id="GO:0043161">
    <property type="term" value="P:proteasome-mediated ubiquitin-dependent protein catabolic process"/>
    <property type="evidence" value="ECO:0007669"/>
    <property type="project" value="InterPro"/>
</dbReference>
<dbReference type="InterPro" id="IPR024964">
    <property type="entry name" value="CTLH/CRA"/>
</dbReference>
<dbReference type="InterPro" id="IPR045098">
    <property type="entry name" value="Fyv10_fam"/>
</dbReference>
<evidence type="ECO:0000313" key="5">
    <source>
        <dbReference type="Proteomes" id="UP000005222"/>
    </source>
</evidence>
<dbReference type="OrthoDB" id="1933281at2759"/>
<dbReference type="GO" id="GO:0005634">
    <property type="term" value="C:nucleus"/>
    <property type="evidence" value="ECO:0007669"/>
    <property type="project" value="TreeGrafter"/>
</dbReference>
<dbReference type="Proteomes" id="UP000005222">
    <property type="component" value="Chromosome K"/>
</dbReference>
<feature type="domain" description="CTLH/CRA C-terminal to LisH motif" evidence="2">
    <location>
        <begin position="190"/>
        <end position="403"/>
    </location>
</feature>
<dbReference type="AlphaFoldDB" id="G8Y6J8"/>
<feature type="coiled-coil region" evidence="1">
    <location>
        <begin position="24"/>
        <end position="55"/>
    </location>
</feature>
<name>G8Y6J8_PICSO</name>
<proteinExistence type="predicted"/>
<dbReference type="EMBL" id="FO082049">
    <property type="protein sequence ID" value="CCE83197.1"/>
    <property type="molecule type" value="Genomic_DNA"/>
</dbReference>